<evidence type="ECO:0000256" key="5">
    <source>
        <dbReference type="ARBA" id="ARBA00023014"/>
    </source>
</evidence>
<keyword evidence="4" id="KW-0408">Iron</keyword>
<protein>
    <submittedName>
        <fullName evidence="7">Radical SAM protein</fullName>
    </submittedName>
</protein>
<dbReference type="Pfam" id="PF04055">
    <property type="entry name" value="Radical_SAM"/>
    <property type="match status" value="1"/>
</dbReference>
<dbReference type="RefSeq" id="WP_120948091.1">
    <property type="nucleotide sequence ID" value="NZ_VKGC01000001.1"/>
</dbReference>
<evidence type="ECO:0000256" key="1">
    <source>
        <dbReference type="ARBA" id="ARBA00001966"/>
    </source>
</evidence>
<dbReference type="GO" id="GO:0051536">
    <property type="term" value="F:iron-sulfur cluster binding"/>
    <property type="evidence" value="ECO:0007669"/>
    <property type="project" value="UniProtKB-KW"/>
</dbReference>
<feature type="domain" description="Radical SAM core" evidence="6">
    <location>
        <begin position="25"/>
        <end position="131"/>
    </location>
</feature>
<comment type="caution">
    <text evidence="7">The sequence shown here is derived from an EMBL/GenBank/DDBJ whole genome shotgun (WGS) entry which is preliminary data.</text>
</comment>
<dbReference type="Proteomes" id="UP000319322">
    <property type="component" value="Unassembled WGS sequence"/>
</dbReference>
<evidence type="ECO:0000313" key="7">
    <source>
        <dbReference type="EMBL" id="TSA86996.1"/>
    </source>
</evidence>
<dbReference type="GO" id="GO:0016491">
    <property type="term" value="F:oxidoreductase activity"/>
    <property type="evidence" value="ECO:0007669"/>
    <property type="project" value="InterPro"/>
</dbReference>
<dbReference type="InterPro" id="IPR058240">
    <property type="entry name" value="rSAM_sf"/>
</dbReference>
<sequence>MRAIFAVSIAMKTTRTPPDLNSSSDKIFEFIAHNQDKRIRIEYFGGEPLLNLKWILAFQERIAHIKHTASMTTNGYLLSQENMQALVQRNVKAFQITLDGLKEQHDKMRPKCGGGGSYDQIMGNIKAISALKEHFYIMLRCNFNQHSSSPEQRAQFFKNLDFINGDHRFALLFRPIGLYSEGNNTITPERKQACHSGAPICRALGRGRRKNRAFY</sequence>
<evidence type="ECO:0000256" key="4">
    <source>
        <dbReference type="ARBA" id="ARBA00023004"/>
    </source>
</evidence>
<keyword evidence="3" id="KW-0479">Metal-binding</keyword>
<dbReference type="InterPro" id="IPR023867">
    <property type="entry name" value="Sulphatase_maturase_rSAM"/>
</dbReference>
<dbReference type="PANTHER" id="PTHR43273:SF8">
    <property type="entry name" value="RADICAL SAM DOMAIN PROTEIN"/>
    <property type="match status" value="1"/>
</dbReference>
<keyword evidence="5" id="KW-0411">Iron-sulfur</keyword>
<dbReference type="InterPro" id="IPR013785">
    <property type="entry name" value="Aldolase_TIM"/>
</dbReference>
<accession>A0A553V3F4</accession>
<organism evidence="7 8">
    <name type="scientific">Helicobacter mehlei</name>
    <dbReference type="NCBI Taxonomy" id="2316080"/>
    <lineage>
        <taxon>Bacteria</taxon>
        <taxon>Pseudomonadati</taxon>
        <taxon>Campylobacterota</taxon>
        <taxon>Epsilonproteobacteria</taxon>
        <taxon>Campylobacterales</taxon>
        <taxon>Helicobacteraceae</taxon>
        <taxon>Helicobacter</taxon>
    </lineage>
</organism>
<dbReference type="CDD" id="cd01335">
    <property type="entry name" value="Radical_SAM"/>
    <property type="match status" value="1"/>
</dbReference>
<keyword evidence="2" id="KW-0949">S-adenosyl-L-methionine</keyword>
<dbReference type="UniPathway" id="UPA00782"/>
<dbReference type="Gene3D" id="3.20.20.70">
    <property type="entry name" value="Aldolase class I"/>
    <property type="match status" value="1"/>
</dbReference>
<dbReference type="AlphaFoldDB" id="A0A553V3F4"/>
<reference evidence="7 8" key="2">
    <citation type="submission" date="2019-07" db="EMBL/GenBank/DDBJ databases">
        <title>Helicobacter labacensis sp. nov., Helicobacter mehlei sp. nov. and Helicobacter vulpis sp. nov., isolated from gastric mucosa of red fox (Vulpis vulpis).</title>
        <authorList>
            <person name="Kusar D."/>
            <person name="Gruntar I."/>
            <person name="Pate M."/>
            <person name="Zajc U."/>
            <person name="Ocepek M."/>
        </authorList>
    </citation>
    <scope>NUCLEOTIDE SEQUENCE [LARGE SCALE GENOMIC DNA]</scope>
    <source>
        <strain evidence="7 8">L8b</strain>
    </source>
</reference>
<evidence type="ECO:0000256" key="2">
    <source>
        <dbReference type="ARBA" id="ARBA00022691"/>
    </source>
</evidence>
<comment type="cofactor">
    <cofactor evidence="1">
        <name>[4Fe-4S] cluster</name>
        <dbReference type="ChEBI" id="CHEBI:49883"/>
    </cofactor>
</comment>
<dbReference type="SUPFAM" id="SSF102114">
    <property type="entry name" value="Radical SAM enzymes"/>
    <property type="match status" value="1"/>
</dbReference>
<dbReference type="InterPro" id="IPR007197">
    <property type="entry name" value="rSAM"/>
</dbReference>
<keyword evidence="8" id="KW-1185">Reference proteome</keyword>
<evidence type="ECO:0000259" key="6">
    <source>
        <dbReference type="Pfam" id="PF04055"/>
    </source>
</evidence>
<evidence type="ECO:0000313" key="8">
    <source>
        <dbReference type="Proteomes" id="UP000319322"/>
    </source>
</evidence>
<name>A0A553V3F4_9HELI</name>
<proteinExistence type="predicted"/>
<evidence type="ECO:0000256" key="3">
    <source>
        <dbReference type="ARBA" id="ARBA00022723"/>
    </source>
</evidence>
<gene>
    <name evidence="7" type="ORF">FNE76_00595</name>
</gene>
<dbReference type="EMBL" id="VKGC01000001">
    <property type="protein sequence ID" value="TSA86996.1"/>
    <property type="molecule type" value="Genomic_DNA"/>
</dbReference>
<dbReference type="GO" id="GO:0046872">
    <property type="term" value="F:metal ion binding"/>
    <property type="evidence" value="ECO:0007669"/>
    <property type="project" value="UniProtKB-KW"/>
</dbReference>
<reference evidence="8" key="1">
    <citation type="submission" date="2019-07" db="EMBL/GenBank/DDBJ databases">
        <title>Helicobacter labacensis sp. nov., Helicobacter mehlei sp. nov. and Helicobacter vulpis sp. nov., isolated from gastric mucosa of red fox (Vulpis vulpis).</title>
        <authorList>
            <person name="Papic B."/>
        </authorList>
    </citation>
    <scope>NUCLEOTIDE SEQUENCE [LARGE SCALE GENOMIC DNA]</scope>
    <source>
        <strain evidence="8">L8b</strain>
    </source>
</reference>
<dbReference type="PANTHER" id="PTHR43273">
    <property type="entry name" value="ANAEROBIC SULFATASE-MATURATING ENZYME HOMOLOG ASLB-RELATED"/>
    <property type="match status" value="1"/>
</dbReference>